<evidence type="ECO:0000313" key="2">
    <source>
        <dbReference type="Proteomes" id="UP000283063"/>
    </source>
</evidence>
<dbReference type="OrthoDB" id="9930056at2"/>
<proteinExistence type="predicted"/>
<evidence type="ECO:0000313" key="1">
    <source>
        <dbReference type="EMBL" id="AZV77882.1"/>
    </source>
</evidence>
<reference evidence="1 2" key="1">
    <citation type="submission" date="2018-10" db="EMBL/GenBank/DDBJ databases">
        <title>Parasedimentitalea marina sp. nov., a psychrophilic bacterium isolated from deep seawater of the New Britain Trench.</title>
        <authorList>
            <person name="Cao J."/>
        </authorList>
    </citation>
    <scope>NUCLEOTIDE SEQUENCE [LARGE SCALE GENOMIC DNA]</scope>
    <source>
        <strain evidence="1 2">W43</strain>
    </source>
</reference>
<dbReference type="Proteomes" id="UP000283063">
    <property type="component" value="Chromosome"/>
</dbReference>
<dbReference type="EMBL" id="CP033219">
    <property type="protein sequence ID" value="AZV77882.1"/>
    <property type="molecule type" value="Genomic_DNA"/>
</dbReference>
<protein>
    <submittedName>
        <fullName evidence="1">Uncharacterized protein</fullName>
    </submittedName>
</protein>
<gene>
    <name evidence="1" type="ORF">EBB79_08225</name>
</gene>
<sequence>MTLTISFEHNGQPYYNWSVASAQDAGVPAPVISAAVKQGARTEVAVFTNAYRAQISSASPGKLAEYRFKEEIARDPASAAPAELAMIDREAAARGITSEALLAEINAKASAYRQIALLIGALEAETKAAIAAIAEDAVDIEAQIQTVLGNAKALAETAFNEAQTQINGGA</sequence>
<keyword evidence="2" id="KW-1185">Reference proteome</keyword>
<organism evidence="1 2">
    <name type="scientific">Parasedimentitalea marina</name>
    <dbReference type="NCBI Taxonomy" id="2483033"/>
    <lineage>
        <taxon>Bacteria</taxon>
        <taxon>Pseudomonadati</taxon>
        <taxon>Pseudomonadota</taxon>
        <taxon>Alphaproteobacteria</taxon>
        <taxon>Rhodobacterales</taxon>
        <taxon>Paracoccaceae</taxon>
        <taxon>Parasedimentitalea</taxon>
    </lineage>
</organism>
<dbReference type="RefSeq" id="WP_127748443.1">
    <property type="nucleotide sequence ID" value="NZ_CP033219.1"/>
</dbReference>
<name>A0A3T0N1L9_9RHOB</name>
<dbReference type="KEGG" id="sedi:EBB79_08225"/>
<accession>A0A3T0N1L9</accession>
<dbReference type="AlphaFoldDB" id="A0A3T0N1L9"/>